<proteinExistence type="predicted"/>
<gene>
    <name evidence="2" type="ORF">CPB83DRAFT_489334</name>
</gene>
<evidence type="ECO:0000256" key="1">
    <source>
        <dbReference type="SAM" id="Phobius"/>
    </source>
</evidence>
<keyword evidence="3" id="KW-1185">Reference proteome</keyword>
<name>A0A9P6EPL8_9AGAR</name>
<feature type="transmembrane region" description="Helical" evidence="1">
    <location>
        <begin position="65"/>
        <end position="84"/>
    </location>
</feature>
<protein>
    <submittedName>
        <fullName evidence="2">Uncharacterized protein</fullName>
    </submittedName>
</protein>
<sequence length="96" mass="10825">MNLCIRDTYSTHLTSDLRNVSVIELPLSISISQISAKLKEPLSDPDFWSRSPALKLAQWRIDRSFLPHYPLVFSALLVPIPVILSKSHRGPMDLLG</sequence>
<evidence type="ECO:0000313" key="3">
    <source>
        <dbReference type="Proteomes" id="UP000807306"/>
    </source>
</evidence>
<accession>A0A9P6EPL8</accession>
<evidence type="ECO:0000313" key="2">
    <source>
        <dbReference type="EMBL" id="KAF9533666.1"/>
    </source>
</evidence>
<keyword evidence="1" id="KW-0812">Transmembrane</keyword>
<dbReference type="Proteomes" id="UP000807306">
    <property type="component" value="Unassembled WGS sequence"/>
</dbReference>
<dbReference type="EMBL" id="MU157828">
    <property type="protein sequence ID" value="KAF9533666.1"/>
    <property type="molecule type" value="Genomic_DNA"/>
</dbReference>
<reference evidence="2" key="1">
    <citation type="submission" date="2020-11" db="EMBL/GenBank/DDBJ databases">
        <authorList>
            <consortium name="DOE Joint Genome Institute"/>
            <person name="Ahrendt S."/>
            <person name="Riley R."/>
            <person name="Andreopoulos W."/>
            <person name="Labutti K."/>
            <person name="Pangilinan J."/>
            <person name="Ruiz-Duenas F.J."/>
            <person name="Barrasa J.M."/>
            <person name="Sanchez-Garcia M."/>
            <person name="Camarero S."/>
            <person name="Miyauchi S."/>
            <person name="Serrano A."/>
            <person name="Linde D."/>
            <person name="Babiker R."/>
            <person name="Drula E."/>
            <person name="Ayuso-Fernandez I."/>
            <person name="Pacheco R."/>
            <person name="Padilla G."/>
            <person name="Ferreira P."/>
            <person name="Barriuso J."/>
            <person name="Kellner H."/>
            <person name="Castanera R."/>
            <person name="Alfaro M."/>
            <person name="Ramirez L."/>
            <person name="Pisabarro A.G."/>
            <person name="Kuo A."/>
            <person name="Tritt A."/>
            <person name="Lipzen A."/>
            <person name="He G."/>
            <person name="Yan M."/>
            <person name="Ng V."/>
            <person name="Cullen D."/>
            <person name="Martin F."/>
            <person name="Rosso M.-N."/>
            <person name="Henrissat B."/>
            <person name="Hibbett D."/>
            <person name="Martinez A.T."/>
            <person name="Grigoriev I.V."/>
        </authorList>
    </citation>
    <scope>NUCLEOTIDE SEQUENCE</scope>
    <source>
        <strain evidence="2">CBS 506.95</strain>
    </source>
</reference>
<keyword evidence="1" id="KW-1133">Transmembrane helix</keyword>
<organism evidence="2 3">
    <name type="scientific">Crepidotus variabilis</name>
    <dbReference type="NCBI Taxonomy" id="179855"/>
    <lineage>
        <taxon>Eukaryota</taxon>
        <taxon>Fungi</taxon>
        <taxon>Dikarya</taxon>
        <taxon>Basidiomycota</taxon>
        <taxon>Agaricomycotina</taxon>
        <taxon>Agaricomycetes</taxon>
        <taxon>Agaricomycetidae</taxon>
        <taxon>Agaricales</taxon>
        <taxon>Agaricineae</taxon>
        <taxon>Crepidotaceae</taxon>
        <taxon>Crepidotus</taxon>
    </lineage>
</organism>
<comment type="caution">
    <text evidence="2">The sequence shown here is derived from an EMBL/GenBank/DDBJ whole genome shotgun (WGS) entry which is preliminary data.</text>
</comment>
<keyword evidence="1" id="KW-0472">Membrane</keyword>
<dbReference type="AlphaFoldDB" id="A0A9P6EPL8"/>